<proteinExistence type="predicted"/>
<dbReference type="Gene3D" id="3.40.50.10540">
    <property type="entry name" value="Crotonobetainyl-coa:carnitine coa-transferase, domain 1"/>
    <property type="match status" value="1"/>
</dbReference>
<reference evidence="2 3" key="1">
    <citation type="submission" date="2019-11" db="EMBL/GenBank/DDBJ databases">
        <title>Pseudomonas flavidum sp. nov., isolated from Baiyang Lake.</title>
        <authorList>
            <person name="Zhao Y."/>
        </authorList>
    </citation>
    <scope>NUCLEOTIDE SEQUENCE [LARGE SCALE GENOMIC DNA]</scope>
    <source>
        <strain evidence="3">R-22-3 w-18</strain>
    </source>
</reference>
<comment type="caution">
    <text evidence="2">The sequence shown here is derived from an EMBL/GenBank/DDBJ whole genome shotgun (WGS) entry which is preliminary data.</text>
</comment>
<dbReference type="Pfam" id="PF02515">
    <property type="entry name" value="CoA_transf_3"/>
    <property type="match status" value="1"/>
</dbReference>
<dbReference type="Gene3D" id="3.30.1540.10">
    <property type="entry name" value="formyl-coa transferase, domain 3"/>
    <property type="match status" value="1"/>
</dbReference>
<dbReference type="RefSeq" id="WP_160344118.1">
    <property type="nucleotide sequence ID" value="NZ_WKJZ01000001.1"/>
</dbReference>
<dbReference type="GO" id="GO:0016740">
    <property type="term" value="F:transferase activity"/>
    <property type="evidence" value="ECO:0007669"/>
    <property type="project" value="UniProtKB-KW"/>
</dbReference>
<organism evidence="2 3">
    <name type="scientific">Pseudomonas xionganensis</name>
    <dbReference type="NCBI Taxonomy" id="2654845"/>
    <lineage>
        <taxon>Bacteria</taxon>
        <taxon>Pseudomonadati</taxon>
        <taxon>Pseudomonadota</taxon>
        <taxon>Gammaproteobacteria</taxon>
        <taxon>Pseudomonadales</taxon>
        <taxon>Pseudomonadaceae</taxon>
        <taxon>Pseudomonas</taxon>
    </lineage>
</organism>
<evidence type="ECO:0000313" key="2">
    <source>
        <dbReference type="EMBL" id="MVW75186.1"/>
    </source>
</evidence>
<dbReference type="InterPro" id="IPR003673">
    <property type="entry name" value="CoA-Trfase_fam_III"/>
</dbReference>
<dbReference type="InterPro" id="IPR044855">
    <property type="entry name" value="CoA-Trfase_III_dom3_sf"/>
</dbReference>
<evidence type="ECO:0000313" key="3">
    <source>
        <dbReference type="Proteomes" id="UP000429555"/>
    </source>
</evidence>
<accession>A0A6I4KXF3</accession>
<keyword evidence="3" id="KW-1185">Reference proteome</keyword>
<dbReference type="SUPFAM" id="SSF89796">
    <property type="entry name" value="CoA-transferase family III (CaiB/BaiF)"/>
    <property type="match status" value="1"/>
</dbReference>
<gene>
    <name evidence="2" type="ORF">GJV18_07635</name>
</gene>
<dbReference type="InterPro" id="IPR050509">
    <property type="entry name" value="CoA-transferase_III"/>
</dbReference>
<keyword evidence="1 2" id="KW-0808">Transferase</keyword>
<name>A0A6I4KXF3_9PSED</name>
<dbReference type="InterPro" id="IPR023606">
    <property type="entry name" value="CoA-Trfase_III_dom_1_sf"/>
</dbReference>
<evidence type="ECO:0000256" key="1">
    <source>
        <dbReference type="ARBA" id="ARBA00022679"/>
    </source>
</evidence>
<dbReference type="EMBL" id="WKJZ01000001">
    <property type="protein sequence ID" value="MVW75186.1"/>
    <property type="molecule type" value="Genomic_DNA"/>
</dbReference>
<sequence length="399" mass="43488">MIPPSKPLAGLKVIELGTLIAGPFASRICAEFGAEVIKVESPDGGDPLRKWRKLYEGTSLWWFVQARNKRSITLNLKHEAGREVLKQLLAEADILIENFRPGVLEKLGLGWDVLHTLNPKLVMVRLSGFGQSGPMKDQPGFGAVGESMGGLRYITGFEDRPPVRTGISIGDSIAALWGVIGALMALRQREVNGGSGQVVDVALYEAIFAMMESMVPEFDVFGFIRERSGNIMPGITPSSIHTTADGKHIQIGANGDAIFKRFMQAIEREDLANAADLASNDGRDARRDELYGVIDRWVGAHSLEQVLKTLQQAEVPASRIYSAEDMFTDPQFLAREMLLSASLPDGKPFKMPGIVPKLSETPGGVDWVGPRLGEHNDEVLQALGYSAEQIQALRQAGTL</sequence>
<dbReference type="Proteomes" id="UP000429555">
    <property type="component" value="Unassembled WGS sequence"/>
</dbReference>
<dbReference type="AlphaFoldDB" id="A0A6I4KXF3"/>
<protein>
    <submittedName>
        <fullName evidence="2">CoA transferase</fullName>
    </submittedName>
</protein>
<dbReference type="PANTHER" id="PTHR48228:SF6">
    <property type="entry name" value="L-CARNITINE COA-TRANSFERASE"/>
    <property type="match status" value="1"/>
</dbReference>
<dbReference type="PANTHER" id="PTHR48228">
    <property type="entry name" value="SUCCINYL-COA--D-CITRAMALATE COA-TRANSFERASE"/>
    <property type="match status" value="1"/>
</dbReference>